<feature type="signal peptide" evidence="1">
    <location>
        <begin position="1"/>
        <end position="19"/>
    </location>
</feature>
<name>A0A9X3III4_9GAMM</name>
<organism evidence="2 3">
    <name type="scientific">Acinetobacter nematophilus</name>
    <dbReference type="NCBI Taxonomy" id="2994642"/>
    <lineage>
        <taxon>Bacteria</taxon>
        <taxon>Pseudomonadati</taxon>
        <taxon>Pseudomonadota</taxon>
        <taxon>Gammaproteobacteria</taxon>
        <taxon>Moraxellales</taxon>
        <taxon>Moraxellaceae</taxon>
        <taxon>Acinetobacter</taxon>
    </lineage>
</organism>
<reference evidence="2" key="1">
    <citation type="submission" date="2022-11" db="EMBL/GenBank/DDBJ databases">
        <title>Biodiversity and phylogenetic relationships of bacteria.</title>
        <authorList>
            <person name="Machado R.A.R."/>
            <person name="Bhat A."/>
            <person name="Loulou A."/>
            <person name="Kallel S."/>
        </authorList>
    </citation>
    <scope>NUCLEOTIDE SEQUENCE</scope>
    <source>
        <strain evidence="2">A-IN1</strain>
    </source>
</reference>
<accession>A0A9X3III4</accession>
<feature type="chain" id="PRO_5040786027" evidence="1">
    <location>
        <begin position="20"/>
        <end position="51"/>
    </location>
</feature>
<proteinExistence type="predicted"/>
<evidence type="ECO:0000313" key="2">
    <source>
        <dbReference type="EMBL" id="MCX5470048.1"/>
    </source>
</evidence>
<dbReference type="AlphaFoldDB" id="A0A9X3III4"/>
<evidence type="ECO:0000313" key="3">
    <source>
        <dbReference type="Proteomes" id="UP001146019"/>
    </source>
</evidence>
<dbReference type="Proteomes" id="UP001146019">
    <property type="component" value="Unassembled WGS sequence"/>
</dbReference>
<comment type="caution">
    <text evidence="2">The sequence shown here is derived from an EMBL/GenBank/DDBJ whole genome shotgun (WGS) entry which is preliminary data.</text>
</comment>
<dbReference type="EMBL" id="JAPKMY010000020">
    <property type="protein sequence ID" value="MCX5470048.1"/>
    <property type="molecule type" value="Genomic_DNA"/>
</dbReference>
<dbReference type="RefSeq" id="WP_266131917.1">
    <property type="nucleotide sequence ID" value="NZ_JAPKMY010000020.1"/>
</dbReference>
<sequence>MNKQYILLFLFLLSVEANANLQGTKPLFAQMKNNQLCIFTQDEKAWLGYEM</sequence>
<evidence type="ECO:0000256" key="1">
    <source>
        <dbReference type="SAM" id="SignalP"/>
    </source>
</evidence>
<keyword evidence="1" id="KW-0732">Signal</keyword>
<gene>
    <name evidence="2" type="ORF">OSH00_20240</name>
</gene>
<keyword evidence="3" id="KW-1185">Reference proteome</keyword>
<protein>
    <submittedName>
        <fullName evidence="2">Uncharacterized protein</fullName>
    </submittedName>
</protein>